<organism evidence="3 4">
    <name type="scientific">Oryza sativa subsp. japonica</name>
    <name type="common">Rice</name>
    <dbReference type="NCBI Taxonomy" id="39947"/>
    <lineage>
        <taxon>Eukaryota</taxon>
        <taxon>Viridiplantae</taxon>
        <taxon>Streptophyta</taxon>
        <taxon>Embryophyta</taxon>
        <taxon>Tracheophyta</taxon>
        <taxon>Spermatophyta</taxon>
        <taxon>Magnoliopsida</taxon>
        <taxon>Liliopsida</taxon>
        <taxon>Poales</taxon>
        <taxon>Poaceae</taxon>
        <taxon>BOP clade</taxon>
        <taxon>Oryzoideae</taxon>
        <taxon>Oryzeae</taxon>
        <taxon>Oryzinae</taxon>
        <taxon>Oryza</taxon>
        <taxon>Oryza sativa</taxon>
    </lineage>
</organism>
<evidence type="ECO:0000256" key="1">
    <source>
        <dbReference type="SAM" id="MobiDB-lite"/>
    </source>
</evidence>
<reference evidence="4" key="2">
    <citation type="journal article" date="2008" name="Nucleic Acids Res.">
        <title>The rice annotation project database (RAP-DB): 2008 update.</title>
        <authorList>
            <consortium name="The rice annotation project (RAP)"/>
        </authorList>
    </citation>
    <scope>GENOME REANNOTATION</scope>
    <source>
        <strain evidence="4">cv. Nipponbare</strain>
    </source>
</reference>
<feature type="non-terminal residue" evidence="3">
    <location>
        <position position="1"/>
    </location>
</feature>
<evidence type="ECO:0000313" key="4">
    <source>
        <dbReference type="Proteomes" id="UP000000763"/>
    </source>
</evidence>
<sequence length="113" mass="11876">WVVAGGGALPSGGRGGGGGPASQIRPLLLHLLLFLHSPFPARARRLEAAATATRSSGLLPPPATASTGDDLHGNELTVTAGCRCDKCPSSPLFLFYFPLVAWPIHWCWRSEMG</sequence>
<feature type="region of interest" description="Disordered" evidence="1">
    <location>
        <begin position="1"/>
        <end position="20"/>
    </location>
</feature>
<feature type="chain" id="PRO_5024400771" evidence="2">
    <location>
        <begin position="44"/>
        <end position="113"/>
    </location>
</feature>
<proteinExistence type="predicted"/>
<name>A0A0N7KRP9_ORYSJ</name>
<protein>
    <submittedName>
        <fullName evidence="3">Os10g0381601 protein</fullName>
    </submittedName>
</protein>
<keyword evidence="2" id="KW-0732">Signal</keyword>
<accession>A0A0N7KRP9</accession>
<dbReference type="Gramene" id="Os10t0381601-01">
    <property type="protein sequence ID" value="Os10t0381601-01"/>
    <property type="gene ID" value="Os10g0381601"/>
</dbReference>
<feature type="region of interest" description="Disordered" evidence="1">
    <location>
        <begin position="51"/>
        <end position="70"/>
    </location>
</feature>
<dbReference type="EMBL" id="AP008216">
    <property type="protein sequence ID" value="BAH94857.1"/>
    <property type="molecule type" value="Genomic_DNA"/>
</dbReference>
<dbReference type="Proteomes" id="UP000000763">
    <property type="component" value="Chromosome 10"/>
</dbReference>
<feature type="signal peptide" evidence="2">
    <location>
        <begin position="1"/>
        <end position="43"/>
    </location>
</feature>
<dbReference type="AlphaFoldDB" id="A0A0N7KRP9"/>
<evidence type="ECO:0000256" key="2">
    <source>
        <dbReference type="SAM" id="SignalP"/>
    </source>
</evidence>
<evidence type="ECO:0000313" key="3">
    <source>
        <dbReference type="EMBL" id="BAH94857.1"/>
    </source>
</evidence>
<gene>
    <name evidence="3" type="ordered locus">Os10g0381601</name>
</gene>
<reference evidence="3 4" key="1">
    <citation type="journal article" date="2005" name="Nature">
        <title>The map-based sequence of the rice genome.</title>
        <authorList>
            <consortium name="International rice genome sequencing project (IRGSP)"/>
            <person name="Matsumoto T."/>
            <person name="Wu J."/>
            <person name="Kanamori H."/>
            <person name="Katayose Y."/>
            <person name="Fujisawa M."/>
            <person name="Namiki N."/>
            <person name="Mizuno H."/>
            <person name="Yamamoto K."/>
            <person name="Antonio B.A."/>
            <person name="Baba T."/>
            <person name="Sakata K."/>
            <person name="Nagamura Y."/>
            <person name="Aoki H."/>
            <person name="Arikawa K."/>
            <person name="Arita K."/>
            <person name="Bito T."/>
            <person name="Chiden Y."/>
            <person name="Fujitsuka N."/>
            <person name="Fukunaka R."/>
            <person name="Hamada M."/>
            <person name="Harada C."/>
            <person name="Hayashi A."/>
            <person name="Hijishita S."/>
            <person name="Honda M."/>
            <person name="Hosokawa S."/>
            <person name="Ichikawa Y."/>
            <person name="Idonuma A."/>
            <person name="Iijima M."/>
            <person name="Ikeda M."/>
            <person name="Ikeno M."/>
            <person name="Ito K."/>
            <person name="Ito S."/>
            <person name="Ito T."/>
            <person name="Ito Y."/>
            <person name="Ito Y."/>
            <person name="Iwabuchi A."/>
            <person name="Kamiya K."/>
            <person name="Karasawa W."/>
            <person name="Kurita K."/>
            <person name="Katagiri S."/>
            <person name="Kikuta A."/>
            <person name="Kobayashi H."/>
            <person name="Kobayashi N."/>
            <person name="Machita K."/>
            <person name="Maehara T."/>
            <person name="Masukawa M."/>
            <person name="Mizubayashi T."/>
            <person name="Mukai Y."/>
            <person name="Nagasaki H."/>
            <person name="Nagata Y."/>
            <person name="Naito S."/>
            <person name="Nakashima M."/>
            <person name="Nakama Y."/>
            <person name="Nakamichi Y."/>
            <person name="Nakamura M."/>
            <person name="Meguro A."/>
            <person name="Negishi M."/>
            <person name="Ohta I."/>
            <person name="Ohta T."/>
            <person name="Okamoto M."/>
            <person name="Ono N."/>
            <person name="Saji S."/>
            <person name="Sakaguchi M."/>
            <person name="Sakai K."/>
            <person name="Shibata M."/>
            <person name="Shimokawa T."/>
            <person name="Song J."/>
            <person name="Takazaki Y."/>
            <person name="Terasawa K."/>
            <person name="Tsugane M."/>
            <person name="Tsuji K."/>
            <person name="Ueda S."/>
            <person name="Waki K."/>
            <person name="Yamagata H."/>
            <person name="Yamamoto M."/>
            <person name="Yamamoto S."/>
            <person name="Yamane H."/>
            <person name="Yoshiki S."/>
            <person name="Yoshihara R."/>
            <person name="Yukawa K."/>
            <person name="Zhong H."/>
            <person name="Yano M."/>
            <person name="Yuan Q."/>
            <person name="Ouyang S."/>
            <person name="Liu J."/>
            <person name="Jones K.M."/>
            <person name="Gansberger K."/>
            <person name="Moffat K."/>
            <person name="Hill J."/>
            <person name="Bera J."/>
            <person name="Fadrosh D."/>
            <person name="Jin S."/>
            <person name="Johri S."/>
            <person name="Kim M."/>
            <person name="Overton L."/>
            <person name="Reardon M."/>
            <person name="Tsitrin T."/>
            <person name="Vuong H."/>
            <person name="Weaver B."/>
            <person name="Ciecko A."/>
            <person name="Tallon L."/>
            <person name="Jackson J."/>
            <person name="Pai G."/>
            <person name="Aken S.V."/>
            <person name="Utterback T."/>
            <person name="Reidmuller S."/>
            <person name="Feldblyum T."/>
            <person name="Hsiao J."/>
            <person name="Zismann V."/>
            <person name="Iobst S."/>
            <person name="de Vazeille A.R."/>
            <person name="Buell C.R."/>
            <person name="Ying K."/>
            <person name="Li Y."/>
            <person name="Lu T."/>
            <person name="Huang Y."/>
            <person name="Zhao Q."/>
            <person name="Feng Q."/>
            <person name="Zhang L."/>
            <person name="Zhu J."/>
            <person name="Weng Q."/>
            <person name="Mu J."/>
            <person name="Lu Y."/>
            <person name="Fan D."/>
            <person name="Liu Y."/>
            <person name="Guan J."/>
            <person name="Zhang Y."/>
            <person name="Yu S."/>
            <person name="Liu X."/>
            <person name="Zhang Y."/>
            <person name="Hong G."/>
            <person name="Han B."/>
            <person name="Choisne N."/>
            <person name="Demange N."/>
            <person name="Orjeda G."/>
            <person name="Samain S."/>
            <person name="Cattolico L."/>
            <person name="Pelletier E."/>
            <person name="Couloux A."/>
            <person name="Segurens B."/>
            <person name="Wincker P."/>
            <person name="D'Hont A."/>
            <person name="Scarpelli C."/>
            <person name="Weissenbach J."/>
            <person name="Salanoubat M."/>
            <person name="Quetier F."/>
            <person name="Yu Y."/>
            <person name="Kim H.R."/>
            <person name="Rambo T."/>
            <person name="Currie J."/>
            <person name="Collura K."/>
            <person name="Luo M."/>
            <person name="Yang T."/>
            <person name="Ammiraju J.S.S."/>
            <person name="Engler F."/>
            <person name="Soderlund C."/>
            <person name="Wing R.A."/>
            <person name="Palmer L.E."/>
            <person name="de la Bastide M."/>
            <person name="Spiegel L."/>
            <person name="Nascimento L."/>
            <person name="Zutavern T."/>
            <person name="O'Shaughnessy A."/>
            <person name="Dike S."/>
            <person name="Dedhia N."/>
            <person name="Preston R."/>
            <person name="Balija V."/>
            <person name="McCombie W.R."/>
            <person name="Chow T."/>
            <person name="Chen H."/>
            <person name="Chung M."/>
            <person name="Chen C."/>
            <person name="Shaw J."/>
            <person name="Wu H."/>
            <person name="Hsiao K."/>
            <person name="Chao Y."/>
            <person name="Chu M."/>
            <person name="Cheng C."/>
            <person name="Hour A."/>
            <person name="Lee P."/>
            <person name="Lin S."/>
            <person name="Lin Y."/>
            <person name="Liou J."/>
            <person name="Liu S."/>
            <person name="Hsing Y."/>
            <person name="Raghuvanshi S."/>
            <person name="Mohanty A."/>
            <person name="Bharti A.K."/>
            <person name="Gaur A."/>
            <person name="Gupta V."/>
            <person name="Kumar D."/>
            <person name="Ravi V."/>
            <person name="Vij S."/>
            <person name="Kapur A."/>
            <person name="Khurana P."/>
            <person name="Khurana P."/>
            <person name="Khurana J.P."/>
            <person name="Tyagi A.K."/>
            <person name="Gaikwad K."/>
            <person name="Singh A."/>
            <person name="Dalal V."/>
            <person name="Srivastava S."/>
            <person name="Dixit A."/>
            <person name="Pal A.K."/>
            <person name="Ghazi I.A."/>
            <person name="Yadav M."/>
            <person name="Pandit A."/>
            <person name="Bhargava A."/>
            <person name="Sureshbabu K."/>
            <person name="Batra K."/>
            <person name="Sharma T.R."/>
            <person name="Mohapatra T."/>
            <person name="Singh N.K."/>
            <person name="Messing J."/>
            <person name="Nelson A.B."/>
            <person name="Fuks G."/>
            <person name="Kavchok S."/>
            <person name="Keizer G."/>
            <person name="Linton E."/>
            <person name="Llaca V."/>
            <person name="Song R."/>
            <person name="Tanyolac B."/>
            <person name="Young S."/>
            <person name="Ho-Il K."/>
            <person name="Hahn J.H."/>
            <person name="Sangsakoo G."/>
            <person name="Vanavichit A."/>
            <person name="de Mattos Luiz.A.T."/>
            <person name="Zimmer P.D."/>
            <person name="Malone G."/>
            <person name="Dellagostin O."/>
            <person name="de Oliveira A.C."/>
            <person name="Bevan M."/>
            <person name="Bancroft I."/>
            <person name="Minx P."/>
            <person name="Cordum H."/>
            <person name="Wilson R."/>
            <person name="Cheng Z."/>
            <person name="Jin W."/>
            <person name="Jiang J."/>
            <person name="Leong S.A."/>
            <person name="Iwama H."/>
            <person name="Gojobori T."/>
            <person name="Itoh T."/>
            <person name="Niimura Y."/>
            <person name="Fujii Y."/>
            <person name="Habara T."/>
            <person name="Sakai H."/>
            <person name="Sato Y."/>
            <person name="Wilson G."/>
            <person name="Kumar K."/>
            <person name="McCouch S."/>
            <person name="Juretic N."/>
            <person name="Hoen D."/>
            <person name="Wright S."/>
            <person name="Bruskiewich R."/>
            <person name="Bureau T."/>
            <person name="Miyao A."/>
            <person name="Hirochika H."/>
            <person name="Nishikawa T."/>
            <person name="Kadowaki K."/>
            <person name="Sugiura M."/>
            <person name="Burr B."/>
            <person name="Sasaki T."/>
        </authorList>
    </citation>
    <scope>NUCLEOTIDE SEQUENCE [LARGE SCALE GENOMIC DNA]</scope>
    <source>
        <strain evidence="4">cv. Nipponbare</strain>
    </source>
</reference>
<dbReference type="KEGG" id="dosa:Os10g0381601"/>